<name>A0A328PRF5_9MOLU</name>
<comment type="caution">
    <text evidence="1">The sequence shown here is derived from an EMBL/GenBank/DDBJ whole genome shotgun (WGS) entry which is preliminary data.</text>
</comment>
<dbReference type="EMBL" id="QKVO01000012">
    <property type="protein sequence ID" value="RAO94897.1"/>
    <property type="molecule type" value="Genomic_DNA"/>
</dbReference>
<sequence>MVPKTSDKEIGIAVSPSPVFKLSPQVPAIDVAFKTELLKVVIEFSSDDMVSVFMSNFLPIASEELSNKTCSGK</sequence>
<protein>
    <submittedName>
        <fullName evidence="1">Uncharacterized protein</fullName>
    </submittedName>
</protein>
<evidence type="ECO:0000313" key="1">
    <source>
        <dbReference type="EMBL" id="RAO94897.1"/>
    </source>
</evidence>
<accession>A0A328PRF5</accession>
<dbReference type="AlphaFoldDB" id="A0A328PRF5"/>
<gene>
    <name evidence="1" type="ORF">DNK47_02585</name>
</gene>
<evidence type="ECO:0000313" key="2">
    <source>
        <dbReference type="Proteomes" id="UP000249762"/>
    </source>
</evidence>
<proteinExistence type="predicted"/>
<organism evidence="1 2">
    <name type="scientific">Mycoplasma wenyonii</name>
    <dbReference type="NCBI Taxonomy" id="65123"/>
    <lineage>
        <taxon>Bacteria</taxon>
        <taxon>Bacillati</taxon>
        <taxon>Mycoplasmatota</taxon>
        <taxon>Mollicutes</taxon>
        <taxon>Mycoplasmataceae</taxon>
        <taxon>Mycoplasma</taxon>
    </lineage>
</organism>
<keyword evidence="2" id="KW-1185">Reference proteome</keyword>
<reference evidence="2" key="1">
    <citation type="submission" date="2018-06" db="EMBL/GenBank/DDBJ databases">
        <authorList>
            <person name="Martinez Ocampo F."/>
            <person name="Quiroz Castaneda R.E."/>
            <person name="Rojas Lopez X."/>
        </authorList>
    </citation>
    <scope>NUCLEOTIDE SEQUENCE [LARGE SCALE GENOMIC DNA]</scope>
    <source>
        <strain evidence="2">INIFAP02</strain>
    </source>
</reference>
<dbReference type="Proteomes" id="UP000249762">
    <property type="component" value="Unassembled WGS sequence"/>
</dbReference>